<evidence type="ECO:0000256" key="1">
    <source>
        <dbReference type="ARBA" id="ARBA00022722"/>
    </source>
</evidence>
<comment type="similarity">
    <text evidence="6">Belongs to the vsr family.</text>
</comment>
<dbReference type="EMBL" id="QGDO01000002">
    <property type="protein sequence ID" value="PWJ42670.1"/>
    <property type="molecule type" value="Genomic_DNA"/>
</dbReference>
<dbReference type="CDD" id="cd00221">
    <property type="entry name" value="Vsr"/>
    <property type="match status" value="1"/>
</dbReference>
<sequence length="139" mass="16616">MLGGNSLRWSIMGDIVDRETRSRMMANIRSKNTKPERLLRSYLHKHGFRFRLHGSYKNGKLPGAPDIVLSKYKTVIFVHGCFWHGHKNCEHFRFPKSNTDFWTWKITRNRANDILHRLKLEEMGWNVITIWECQLKNYV</sequence>
<dbReference type="SUPFAM" id="SSF52980">
    <property type="entry name" value="Restriction endonuclease-like"/>
    <property type="match status" value="1"/>
</dbReference>
<evidence type="ECO:0000256" key="2">
    <source>
        <dbReference type="ARBA" id="ARBA00022759"/>
    </source>
</evidence>
<protein>
    <recommendedName>
        <fullName evidence="6">Very short patch repair endonuclease</fullName>
        <ecNumber evidence="6">3.1.-.-</ecNumber>
    </recommendedName>
</protein>
<gene>
    <name evidence="7" type="ORF">BC781_102215</name>
</gene>
<dbReference type="NCBIfam" id="TIGR00632">
    <property type="entry name" value="vsr"/>
    <property type="match status" value="1"/>
</dbReference>
<dbReference type="GO" id="GO:0006298">
    <property type="term" value="P:mismatch repair"/>
    <property type="evidence" value="ECO:0007669"/>
    <property type="project" value="UniProtKB-UniRule"/>
</dbReference>
<keyword evidence="1 6" id="KW-0540">Nuclease</keyword>
<dbReference type="AlphaFoldDB" id="A0A315ZBD1"/>
<dbReference type="Gene3D" id="3.40.960.10">
    <property type="entry name" value="VSR Endonuclease"/>
    <property type="match status" value="1"/>
</dbReference>
<keyword evidence="2 6" id="KW-0255">Endonuclease</keyword>
<dbReference type="InterPro" id="IPR011335">
    <property type="entry name" value="Restrct_endonuc-II-like"/>
</dbReference>
<keyword evidence="5 6" id="KW-0234">DNA repair</keyword>
<comment type="function">
    <text evidence="6">May nick specific sequences that contain T:G mispairs resulting from m5C-deamination.</text>
</comment>
<evidence type="ECO:0000256" key="6">
    <source>
        <dbReference type="PIRNR" id="PIRNR018267"/>
    </source>
</evidence>
<evidence type="ECO:0000256" key="4">
    <source>
        <dbReference type="ARBA" id="ARBA00022801"/>
    </source>
</evidence>
<dbReference type="EC" id="3.1.-.-" evidence="6"/>
<evidence type="ECO:0000313" key="8">
    <source>
        <dbReference type="Proteomes" id="UP000245535"/>
    </source>
</evidence>
<evidence type="ECO:0000313" key="7">
    <source>
        <dbReference type="EMBL" id="PWJ42670.1"/>
    </source>
</evidence>
<keyword evidence="8" id="KW-1185">Reference proteome</keyword>
<dbReference type="InterPro" id="IPR004603">
    <property type="entry name" value="DNA_mismatch_endonuc_vsr"/>
</dbReference>
<organism evidence="7 8">
    <name type="scientific">Sediminitomix flava</name>
    <dbReference type="NCBI Taxonomy" id="379075"/>
    <lineage>
        <taxon>Bacteria</taxon>
        <taxon>Pseudomonadati</taxon>
        <taxon>Bacteroidota</taxon>
        <taxon>Cytophagia</taxon>
        <taxon>Cytophagales</taxon>
        <taxon>Flammeovirgaceae</taxon>
        <taxon>Sediminitomix</taxon>
    </lineage>
</organism>
<name>A0A315ZBD1_SEDFL</name>
<dbReference type="Pfam" id="PF03852">
    <property type="entry name" value="Vsr"/>
    <property type="match status" value="1"/>
</dbReference>
<keyword evidence="3 6" id="KW-0227">DNA damage</keyword>
<keyword evidence="4 6" id="KW-0378">Hydrolase</keyword>
<accession>A0A315ZBD1</accession>
<evidence type="ECO:0000256" key="5">
    <source>
        <dbReference type="ARBA" id="ARBA00023204"/>
    </source>
</evidence>
<evidence type="ECO:0000256" key="3">
    <source>
        <dbReference type="ARBA" id="ARBA00022763"/>
    </source>
</evidence>
<proteinExistence type="inferred from homology"/>
<comment type="caution">
    <text evidence="7">The sequence shown here is derived from an EMBL/GenBank/DDBJ whole genome shotgun (WGS) entry which is preliminary data.</text>
</comment>
<dbReference type="Proteomes" id="UP000245535">
    <property type="component" value="Unassembled WGS sequence"/>
</dbReference>
<dbReference type="GO" id="GO:0004519">
    <property type="term" value="F:endonuclease activity"/>
    <property type="evidence" value="ECO:0007669"/>
    <property type="project" value="UniProtKB-KW"/>
</dbReference>
<dbReference type="PIRSF" id="PIRSF018267">
    <property type="entry name" value="VSR_endonuc"/>
    <property type="match status" value="1"/>
</dbReference>
<dbReference type="GO" id="GO:0016787">
    <property type="term" value="F:hydrolase activity"/>
    <property type="evidence" value="ECO:0007669"/>
    <property type="project" value="UniProtKB-KW"/>
</dbReference>
<dbReference type="RefSeq" id="WP_394342327.1">
    <property type="nucleotide sequence ID" value="NZ_QGDO01000002.1"/>
</dbReference>
<reference evidence="7 8" key="1">
    <citation type="submission" date="2018-03" db="EMBL/GenBank/DDBJ databases">
        <title>Genomic Encyclopedia of Archaeal and Bacterial Type Strains, Phase II (KMG-II): from individual species to whole genera.</title>
        <authorList>
            <person name="Goeker M."/>
        </authorList>
    </citation>
    <scope>NUCLEOTIDE SEQUENCE [LARGE SCALE GENOMIC DNA]</scope>
    <source>
        <strain evidence="7 8">DSM 28229</strain>
    </source>
</reference>